<feature type="compositionally biased region" description="Basic residues" evidence="1">
    <location>
        <begin position="218"/>
        <end position="231"/>
    </location>
</feature>
<dbReference type="EMBL" id="JALJOQ010000161">
    <property type="protein sequence ID" value="KAK9792676.1"/>
    <property type="molecule type" value="Genomic_DNA"/>
</dbReference>
<dbReference type="AlphaFoldDB" id="A0AAW1NS07"/>
<reference evidence="2 3" key="1">
    <citation type="journal article" date="2024" name="Nat. Commun.">
        <title>Phylogenomics reveals the evolutionary origins of lichenization in chlorophyte algae.</title>
        <authorList>
            <person name="Puginier C."/>
            <person name="Libourel C."/>
            <person name="Otte J."/>
            <person name="Skaloud P."/>
            <person name="Haon M."/>
            <person name="Grisel S."/>
            <person name="Petersen M."/>
            <person name="Berrin J.G."/>
            <person name="Delaux P.M."/>
            <person name="Dal Grande F."/>
            <person name="Keller J."/>
        </authorList>
    </citation>
    <scope>NUCLEOTIDE SEQUENCE [LARGE SCALE GENOMIC DNA]</scope>
    <source>
        <strain evidence="2 3">SAG 2036</strain>
    </source>
</reference>
<feature type="region of interest" description="Disordered" evidence="1">
    <location>
        <begin position="214"/>
        <end position="276"/>
    </location>
</feature>
<evidence type="ECO:0008006" key="4">
    <source>
        <dbReference type="Google" id="ProtNLM"/>
    </source>
</evidence>
<accession>A0AAW1NS07</accession>
<organism evidence="2 3">
    <name type="scientific">Symbiochloris irregularis</name>
    <dbReference type="NCBI Taxonomy" id="706552"/>
    <lineage>
        <taxon>Eukaryota</taxon>
        <taxon>Viridiplantae</taxon>
        <taxon>Chlorophyta</taxon>
        <taxon>core chlorophytes</taxon>
        <taxon>Trebouxiophyceae</taxon>
        <taxon>Trebouxiales</taxon>
        <taxon>Trebouxiaceae</taxon>
        <taxon>Symbiochloris</taxon>
    </lineage>
</organism>
<keyword evidence="3" id="KW-1185">Reference proteome</keyword>
<proteinExistence type="predicted"/>
<evidence type="ECO:0000256" key="1">
    <source>
        <dbReference type="SAM" id="MobiDB-lite"/>
    </source>
</evidence>
<comment type="caution">
    <text evidence="2">The sequence shown here is derived from an EMBL/GenBank/DDBJ whole genome shotgun (WGS) entry which is preliminary data.</text>
</comment>
<evidence type="ECO:0000313" key="2">
    <source>
        <dbReference type="EMBL" id="KAK9792676.1"/>
    </source>
</evidence>
<gene>
    <name evidence="2" type="ORF">WJX73_007188</name>
</gene>
<name>A0AAW1NS07_9CHLO</name>
<sequence length="276" mass="29672">MGGAVSRLPGKRGVQAAIDKAGLPLQVDGDADDNEAKGPPPPPTITEPYDQDGWFTGVRSTVVIKKPSSAVYNSLKTDLHKVFTPMTECHDEVREEGEAGAQTIFRIVRIPFKVAFVTGNLKMRLNVEQSPKTGEIHFDNVKEGALISNFVACFKISPPPADQGDSQESTVTLDTKIAVKRLPPPPFKGLVKGVMINKIDSCMVDLVNFHGGSAMSRKMSKRRSSIGRSRRASTESFHSARSAPLRESVDGQPQLRAGSPLRGAEGASPSKPAESP</sequence>
<evidence type="ECO:0000313" key="3">
    <source>
        <dbReference type="Proteomes" id="UP001465755"/>
    </source>
</evidence>
<protein>
    <recommendedName>
        <fullName evidence="4">Coenzyme Q-binding protein COQ10 START domain-containing protein</fullName>
    </recommendedName>
</protein>
<dbReference type="Proteomes" id="UP001465755">
    <property type="component" value="Unassembled WGS sequence"/>
</dbReference>
<feature type="region of interest" description="Disordered" evidence="1">
    <location>
        <begin position="19"/>
        <end position="51"/>
    </location>
</feature>